<dbReference type="OrthoDB" id="5787449at2759"/>
<evidence type="ECO:0008006" key="3">
    <source>
        <dbReference type="Google" id="ProtNLM"/>
    </source>
</evidence>
<gene>
    <name evidence="1" type="ORF">WBA_LOCUS2748</name>
</gene>
<sequence>MNDIKDRTKIDLINGREDVLLIVLPPTDVWFHQTWNVAVSTEEWDIGKQVYFNDVIMRKVVSFVNDIKDRQNLELSSITMNDLSSRVPYISYNNDNSILDMYFTRIEPVMNISVAGNDFKVMALTSSVRRTCVDNRISQSNTCILKMQHIIGRFSRQIRRLHIGGISDFERRLGYIPDHQLVLSRDLCDEFDRLQNVDSLVLRNLCLMSPVIEYWSSNECTLTNRISSLCFHSIWFDHAEDIDNFVSIISGSVKKLYLSDCSAKTILNIGGRLRTLYSKLEVLYIAIDHRTFRTVDQAHQLFKEMSELADKLHICACFSRFVYQPGFRILVSVISLLPEFHQITVVELDLGPLRKNMRTYDQFFAGLPQMSQLRVLRLFGFPINYGCMDLWKAMLRSVAQLSQITEFSVINLLRNIRTDELKVFCSSLPANLSTFALHHVHQLQDDHFSLIAQVYFL</sequence>
<dbReference type="SUPFAM" id="SSF52047">
    <property type="entry name" value="RNI-like"/>
    <property type="match status" value="1"/>
</dbReference>
<evidence type="ECO:0000313" key="1">
    <source>
        <dbReference type="EMBL" id="VDM09362.1"/>
    </source>
</evidence>
<name>A0A3P7FFM1_WUCBA</name>
<reference evidence="1 2" key="1">
    <citation type="submission" date="2018-11" db="EMBL/GenBank/DDBJ databases">
        <authorList>
            <consortium name="Pathogen Informatics"/>
        </authorList>
    </citation>
    <scope>NUCLEOTIDE SEQUENCE [LARGE SCALE GENOMIC DNA]</scope>
</reference>
<accession>A0A3P7FFM1</accession>
<dbReference type="AlphaFoldDB" id="A0A3P7FFM1"/>
<keyword evidence="2" id="KW-1185">Reference proteome</keyword>
<dbReference type="OMA" id="WFDHAED"/>
<organism evidence="1 2">
    <name type="scientific">Wuchereria bancrofti</name>
    <dbReference type="NCBI Taxonomy" id="6293"/>
    <lineage>
        <taxon>Eukaryota</taxon>
        <taxon>Metazoa</taxon>
        <taxon>Ecdysozoa</taxon>
        <taxon>Nematoda</taxon>
        <taxon>Chromadorea</taxon>
        <taxon>Rhabditida</taxon>
        <taxon>Spirurina</taxon>
        <taxon>Spiruromorpha</taxon>
        <taxon>Filarioidea</taxon>
        <taxon>Onchocercidae</taxon>
        <taxon>Wuchereria</taxon>
    </lineage>
</organism>
<proteinExistence type="predicted"/>
<protein>
    <recommendedName>
        <fullName evidence="3">F-box domain-containing protein</fullName>
    </recommendedName>
</protein>
<dbReference type="EMBL" id="UYWW01000810">
    <property type="protein sequence ID" value="VDM09362.1"/>
    <property type="molecule type" value="Genomic_DNA"/>
</dbReference>
<evidence type="ECO:0000313" key="2">
    <source>
        <dbReference type="Proteomes" id="UP000270924"/>
    </source>
</evidence>
<dbReference type="Proteomes" id="UP000270924">
    <property type="component" value="Unassembled WGS sequence"/>
</dbReference>
<dbReference type="InParanoid" id="A0A3P7FFM1"/>